<keyword evidence="4" id="KW-0963">Cytoplasm</keyword>
<dbReference type="InterPro" id="IPR036249">
    <property type="entry name" value="Thioredoxin-like_sf"/>
</dbReference>
<dbReference type="SFLD" id="SFLDS00019">
    <property type="entry name" value="Glutathione_Transferase_(cytos"/>
    <property type="match status" value="1"/>
</dbReference>
<evidence type="ECO:0000259" key="9">
    <source>
        <dbReference type="PROSITE" id="PS50405"/>
    </source>
</evidence>
<gene>
    <name evidence="10" type="ORF">H0E87_005350</name>
</gene>
<organism evidence="10 11">
    <name type="scientific">Populus deltoides</name>
    <name type="common">Eastern poplar</name>
    <name type="synonym">Eastern cottonwood</name>
    <dbReference type="NCBI Taxonomy" id="3696"/>
    <lineage>
        <taxon>Eukaryota</taxon>
        <taxon>Viridiplantae</taxon>
        <taxon>Streptophyta</taxon>
        <taxon>Embryophyta</taxon>
        <taxon>Tracheophyta</taxon>
        <taxon>Spermatophyta</taxon>
        <taxon>Magnoliopsida</taxon>
        <taxon>eudicotyledons</taxon>
        <taxon>Gunneridae</taxon>
        <taxon>Pentapetalae</taxon>
        <taxon>rosids</taxon>
        <taxon>fabids</taxon>
        <taxon>Malpighiales</taxon>
        <taxon>Salicaceae</taxon>
        <taxon>Saliceae</taxon>
        <taxon>Populus</taxon>
    </lineage>
</organism>
<feature type="domain" description="GST N-terminal" evidence="8">
    <location>
        <begin position="49"/>
        <end position="130"/>
    </location>
</feature>
<dbReference type="Gene3D" id="1.20.1050.10">
    <property type="match status" value="1"/>
</dbReference>
<dbReference type="PROSITE" id="PS50405">
    <property type="entry name" value="GST_CTER"/>
    <property type="match status" value="1"/>
</dbReference>
<name>A0A8T2ZJ45_POPDE</name>
<dbReference type="GO" id="GO:0006749">
    <property type="term" value="P:glutathione metabolic process"/>
    <property type="evidence" value="ECO:0007669"/>
    <property type="project" value="TreeGrafter"/>
</dbReference>
<keyword evidence="6" id="KW-0808">Transferase</keyword>
<dbReference type="SUPFAM" id="SSF52833">
    <property type="entry name" value="Thioredoxin-like"/>
    <property type="match status" value="1"/>
</dbReference>
<dbReference type="InterPro" id="IPR004045">
    <property type="entry name" value="Glutathione_S-Trfase_N"/>
</dbReference>
<dbReference type="GO" id="GO:0005829">
    <property type="term" value="C:cytosol"/>
    <property type="evidence" value="ECO:0007669"/>
    <property type="project" value="UniProtKB-SubCell"/>
</dbReference>
<dbReference type="Pfam" id="PF00043">
    <property type="entry name" value="GST_C"/>
    <property type="match status" value="1"/>
</dbReference>
<dbReference type="EC" id="2.5.1.18" evidence="3"/>
<dbReference type="InterPro" id="IPR034347">
    <property type="entry name" value="GST_Phi_C"/>
</dbReference>
<sequence length="259" mass="29351">MLKRYCFFNKKPPHLQAKHTHIYHCPTPLHRHLCAQLFLDQTPIKKMAEIMKVHGSALSTAAQRVFACLYEKELEFEFIPVNMAVGEHKKEPFLALNPFGQVPAFEQGDLKLFESRAITQYIAHGYADKGTPLVIPGKQMATLSVWMEVEAHQFDPVASKLNWELVFKPMFGIPTDNAAVEENEAKLGKVLDVYESRLAQSKYLGGDIFTLADLHHLPNISCAMRTHVKKLFDSRPHVSAWVADITSRPAWSKVVAMNK</sequence>
<feature type="domain" description="GST C-terminal" evidence="9">
    <location>
        <begin position="136"/>
        <end position="259"/>
    </location>
</feature>
<dbReference type="SFLD" id="SFLDG01154">
    <property type="entry name" value="Main.5:_Phi-like"/>
    <property type="match status" value="1"/>
</dbReference>
<dbReference type="Pfam" id="PF02798">
    <property type="entry name" value="GST_N"/>
    <property type="match status" value="1"/>
</dbReference>
<dbReference type="InterPro" id="IPR040079">
    <property type="entry name" value="Glutathione_S-Trfase"/>
</dbReference>
<accession>A0A8T2ZJ45</accession>
<comment type="caution">
    <text evidence="10">The sequence shown here is derived from an EMBL/GenBank/DDBJ whole genome shotgun (WGS) entry which is preliminary data.</text>
</comment>
<comment type="subcellular location">
    <subcellularLocation>
        <location evidence="1">Cytoplasm</location>
        <location evidence="1">Cytosol</location>
    </subcellularLocation>
</comment>
<dbReference type="EMBL" id="JACEGQ020000002">
    <property type="protein sequence ID" value="KAH8517375.1"/>
    <property type="molecule type" value="Genomic_DNA"/>
</dbReference>
<dbReference type="InterPro" id="IPR036282">
    <property type="entry name" value="Glutathione-S-Trfase_C_sf"/>
</dbReference>
<dbReference type="Proteomes" id="UP000807159">
    <property type="component" value="Chromosome 2"/>
</dbReference>
<dbReference type="AlphaFoldDB" id="A0A8T2ZJ45"/>
<keyword evidence="11" id="KW-1185">Reference proteome</keyword>
<comment type="catalytic activity">
    <reaction evidence="7">
        <text>RX + glutathione = an S-substituted glutathione + a halide anion + H(+)</text>
        <dbReference type="Rhea" id="RHEA:16437"/>
        <dbReference type="ChEBI" id="CHEBI:15378"/>
        <dbReference type="ChEBI" id="CHEBI:16042"/>
        <dbReference type="ChEBI" id="CHEBI:17792"/>
        <dbReference type="ChEBI" id="CHEBI:57925"/>
        <dbReference type="ChEBI" id="CHEBI:90779"/>
        <dbReference type="EC" id="2.5.1.18"/>
    </reaction>
</comment>
<comment type="similarity">
    <text evidence="2">Belongs to the GST superfamily. Phi family.</text>
</comment>
<dbReference type="InterPro" id="IPR004046">
    <property type="entry name" value="GST_C"/>
</dbReference>
<evidence type="ECO:0000313" key="10">
    <source>
        <dbReference type="EMBL" id="KAH8517375.1"/>
    </source>
</evidence>
<dbReference type="SFLD" id="SFLDG00358">
    <property type="entry name" value="Main_(cytGST)"/>
    <property type="match status" value="1"/>
</dbReference>
<keyword evidence="5" id="KW-0216">Detoxification</keyword>
<evidence type="ECO:0000256" key="3">
    <source>
        <dbReference type="ARBA" id="ARBA00012452"/>
    </source>
</evidence>
<reference evidence="10" key="1">
    <citation type="journal article" date="2021" name="J. Hered.">
        <title>Genome Assembly of Salicaceae Populus deltoides (Eastern Cottonwood) I-69 Based on Nanopore Sequencing and Hi-C Technologies.</title>
        <authorList>
            <person name="Bai S."/>
            <person name="Wu H."/>
            <person name="Zhang J."/>
            <person name="Pan Z."/>
            <person name="Zhao W."/>
            <person name="Li Z."/>
            <person name="Tong C."/>
        </authorList>
    </citation>
    <scope>NUCLEOTIDE SEQUENCE</scope>
    <source>
        <tissue evidence="10">Leaf</tissue>
    </source>
</reference>
<proteinExistence type="inferred from homology"/>
<evidence type="ECO:0000259" key="8">
    <source>
        <dbReference type="PROSITE" id="PS50404"/>
    </source>
</evidence>
<dbReference type="Gene3D" id="3.40.30.10">
    <property type="entry name" value="Glutaredoxin"/>
    <property type="match status" value="1"/>
</dbReference>
<dbReference type="CDD" id="cd03053">
    <property type="entry name" value="GST_N_Phi"/>
    <property type="match status" value="1"/>
</dbReference>
<dbReference type="GO" id="GO:0009407">
    <property type="term" value="P:toxin catabolic process"/>
    <property type="evidence" value="ECO:0007669"/>
    <property type="project" value="UniProtKB-ARBA"/>
</dbReference>
<evidence type="ECO:0000256" key="2">
    <source>
        <dbReference type="ARBA" id="ARBA00010128"/>
    </source>
</evidence>
<evidence type="ECO:0000256" key="6">
    <source>
        <dbReference type="ARBA" id="ARBA00022679"/>
    </source>
</evidence>
<dbReference type="InterPro" id="IPR010987">
    <property type="entry name" value="Glutathione-S-Trfase_C-like"/>
</dbReference>
<evidence type="ECO:0000313" key="11">
    <source>
        <dbReference type="Proteomes" id="UP000807159"/>
    </source>
</evidence>
<dbReference type="GO" id="GO:0004364">
    <property type="term" value="F:glutathione transferase activity"/>
    <property type="evidence" value="ECO:0007669"/>
    <property type="project" value="UniProtKB-EC"/>
</dbReference>
<dbReference type="CDD" id="cd03187">
    <property type="entry name" value="GST_C_Phi"/>
    <property type="match status" value="1"/>
</dbReference>
<dbReference type="SUPFAM" id="SSF47616">
    <property type="entry name" value="GST C-terminal domain-like"/>
    <property type="match status" value="1"/>
</dbReference>
<dbReference type="FunFam" id="1.20.1050.10:FF:000004">
    <property type="entry name" value="Glutathione S-transferase F2"/>
    <property type="match status" value="1"/>
</dbReference>
<protein>
    <recommendedName>
        <fullName evidence="3">glutathione transferase</fullName>
        <ecNumber evidence="3">2.5.1.18</ecNumber>
    </recommendedName>
</protein>
<dbReference type="FunFam" id="3.40.30.10:FF:000016">
    <property type="entry name" value="Glutathione S-transferase F2"/>
    <property type="match status" value="1"/>
</dbReference>
<dbReference type="PANTHER" id="PTHR43900:SF47">
    <property type="entry name" value="GLUTATHIONE S-TRANSFERASE F6-RELATED"/>
    <property type="match status" value="1"/>
</dbReference>
<dbReference type="PROSITE" id="PS50404">
    <property type="entry name" value="GST_NTER"/>
    <property type="match status" value="1"/>
</dbReference>
<dbReference type="GO" id="GO:0043295">
    <property type="term" value="F:glutathione binding"/>
    <property type="evidence" value="ECO:0007669"/>
    <property type="project" value="TreeGrafter"/>
</dbReference>
<evidence type="ECO:0000256" key="1">
    <source>
        <dbReference type="ARBA" id="ARBA00004514"/>
    </source>
</evidence>
<evidence type="ECO:0000256" key="7">
    <source>
        <dbReference type="ARBA" id="ARBA00047960"/>
    </source>
</evidence>
<dbReference type="PANTHER" id="PTHR43900">
    <property type="entry name" value="GLUTATHIONE S-TRANSFERASE RHO"/>
    <property type="match status" value="1"/>
</dbReference>
<evidence type="ECO:0000256" key="4">
    <source>
        <dbReference type="ARBA" id="ARBA00022490"/>
    </source>
</evidence>
<evidence type="ECO:0000256" key="5">
    <source>
        <dbReference type="ARBA" id="ARBA00022575"/>
    </source>
</evidence>